<evidence type="ECO:0000256" key="6">
    <source>
        <dbReference type="ARBA" id="ARBA00060996"/>
    </source>
</evidence>
<proteinExistence type="inferred from homology"/>
<dbReference type="FunFam" id="3.20.20.80:FF:000107">
    <property type="entry name" value="Alpha-N-acetylglucosaminidase family"/>
    <property type="match status" value="1"/>
</dbReference>
<evidence type="ECO:0000259" key="11">
    <source>
        <dbReference type="Pfam" id="PF12971"/>
    </source>
</evidence>
<evidence type="ECO:0000259" key="10">
    <source>
        <dbReference type="Pfam" id="PF05089"/>
    </source>
</evidence>
<feature type="signal peptide" evidence="9">
    <location>
        <begin position="1"/>
        <end position="20"/>
    </location>
</feature>
<dbReference type="PANTHER" id="PTHR12872">
    <property type="entry name" value="ALPHA-N-ACETYLGLUCOSAMINIDASE"/>
    <property type="match status" value="1"/>
</dbReference>
<evidence type="ECO:0000256" key="3">
    <source>
        <dbReference type="ARBA" id="ARBA00023180"/>
    </source>
</evidence>
<dbReference type="InterPro" id="IPR024733">
    <property type="entry name" value="NAGLU_tim-barrel"/>
</dbReference>
<evidence type="ECO:0000256" key="8">
    <source>
        <dbReference type="ARBA" id="ARBA00072202"/>
    </source>
</evidence>
<evidence type="ECO:0000256" key="1">
    <source>
        <dbReference type="ARBA" id="ARBA00022729"/>
    </source>
</evidence>
<protein>
    <recommendedName>
        <fullName evidence="8">Alpha-N-acetylglucosaminidase</fullName>
        <ecNumber evidence="7">3.2.1.50</ecNumber>
    </recommendedName>
</protein>
<evidence type="ECO:0000259" key="12">
    <source>
        <dbReference type="Pfam" id="PF12972"/>
    </source>
</evidence>
<dbReference type="Proteomes" id="UP000639338">
    <property type="component" value="Unassembled WGS sequence"/>
</dbReference>
<dbReference type="SUPFAM" id="SSF51445">
    <property type="entry name" value="(Trans)glycosidases"/>
    <property type="match status" value="1"/>
</dbReference>
<keyword evidence="1 9" id="KW-0732">Signal</keyword>
<keyword evidence="3" id="KW-0325">Glycoprotein</keyword>
<evidence type="ECO:0000256" key="2">
    <source>
        <dbReference type="ARBA" id="ARBA00022801"/>
    </source>
</evidence>
<feature type="domain" description="Alpha-N-acetylglucosaminidase N-terminal" evidence="11">
    <location>
        <begin position="47"/>
        <end position="129"/>
    </location>
</feature>
<dbReference type="EMBL" id="JACMRX010000006">
    <property type="protein sequence ID" value="KAF7987757.1"/>
    <property type="molecule type" value="Genomic_DNA"/>
</dbReference>
<dbReference type="InterPro" id="IPR017853">
    <property type="entry name" value="GH"/>
</dbReference>
<evidence type="ECO:0000313" key="13">
    <source>
        <dbReference type="EMBL" id="KAF7987757.1"/>
    </source>
</evidence>
<reference evidence="13 14" key="1">
    <citation type="submission" date="2020-08" db="EMBL/GenBank/DDBJ databases">
        <title>Aphidius gifuensis genome sequencing and assembly.</title>
        <authorList>
            <person name="Du Z."/>
        </authorList>
    </citation>
    <scope>NUCLEOTIDE SEQUENCE [LARGE SCALE GENOMIC DNA]</scope>
    <source>
        <strain evidence="13">YNYX2018</strain>
        <tissue evidence="13">Adults</tissue>
    </source>
</reference>
<evidence type="ECO:0000256" key="4">
    <source>
        <dbReference type="ARBA" id="ARBA00023295"/>
    </source>
</evidence>
<comment type="caution">
    <text evidence="13">The sequence shown here is derived from an EMBL/GenBank/DDBJ whole genome shotgun (WGS) entry which is preliminary data.</text>
</comment>
<evidence type="ECO:0000256" key="9">
    <source>
        <dbReference type="SAM" id="SignalP"/>
    </source>
</evidence>
<evidence type="ECO:0000256" key="5">
    <source>
        <dbReference type="ARBA" id="ARBA00052030"/>
    </source>
</evidence>
<dbReference type="InterPro" id="IPR029018">
    <property type="entry name" value="Hex-like_dom2"/>
</dbReference>
<comment type="similarity">
    <text evidence="6">Belongs to the glycosyl hydrolase 89 family.</text>
</comment>
<keyword evidence="2" id="KW-0378">Hydrolase</keyword>
<dbReference type="InterPro" id="IPR024732">
    <property type="entry name" value="NAGLU_C"/>
</dbReference>
<evidence type="ECO:0000256" key="7">
    <source>
        <dbReference type="ARBA" id="ARBA00066522"/>
    </source>
</evidence>
<evidence type="ECO:0000313" key="14">
    <source>
        <dbReference type="Proteomes" id="UP000639338"/>
    </source>
</evidence>
<keyword evidence="14" id="KW-1185">Reference proteome</keyword>
<accession>A0A834XLF2</accession>
<gene>
    <name evidence="13" type="ORF">HCN44_003620</name>
</gene>
<dbReference type="Gene3D" id="3.30.379.10">
    <property type="entry name" value="Chitobiase/beta-hexosaminidase domain 2-like"/>
    <property type="match status" value="1"/>
</dbReference>
<dbReference type="Pfam" id="PF05089">
    <property type="entry name" value="NAGLU"/>
    <property type="match status" value="1"/>
</dbReference>
<dbReference type="GO" id="GO:0048731">
    <property type="term" value="P:system development"/>
    <property type="evidence" value="ECO:0007669"/>
    <property type="project" value="UniProtKB-ARBA"/>
</dbReference>
<dbReference type="PANTHER" id="PTHR12872:SF1">
    <property type="entry name" value="ALPHA-N-ACETYLGLUCOSAMINIDASE"/>
    <property type="match status" value="1"/>
</dbReference>
<keyword evidence="4" id="KW-0326">Glycosidase</keyword>
<comment type="catalytic activity">
    <reaction evidence="5">
        <text>Hydrolysis of terminal non-reducing N-acetyl-D-glucosamine residues in N-acetyl-alpha-D-glucosaminides.</text>
        <dbReference type="EC" id="3.2.1.50"/>
    </reaction>
</comment>
<dbReference type="Pfam" id="PF12971">
    <property type="entry name" value="NAGLU_N"/>
    <property type="match status" value="1"/>
</dbReference>
<sequence length="765" mass="88417">MTGRSILLFILLSFVLNSTAKLKKHDGFEKTLGHLKPKSSADDQQKAAFNLIERIVKNNSKLFSVIVDPTRSPEGKDKFTITKNQLGQIQVLANSGVAAAWGFHYYIKNYCNAHISWEGQQIELPNSLPDVDITVTSKDRFRYYQNVCTVGYSSTWWSWNQWEKNIDWMALNGINFALAFHGQEAIWKKIYLDLKLSQSEIDEHFGGTAFLPWSRMGNIRGWGGPLSESWHEHTINLQHKILTRMRQLGIIPILPAFAGHVPQAFSRIYQNSNFTKIDCWNDFEDKYCCPLLLSPTDPLFNELGQKFLRTYIDEFGTDHVYNCDTFNENEPPSGELESLKEIGAAVYKAMVDVDPQAIWVMQGWLFVHQVLFWTEPRVEAFVTSVPLGKMIVLDLQSEQFPQYERFKSYYGQPYIWCMLHNFGGTLGLFGSAGIINERVIKARNMNNSTMIGTGLTPEGINQNYVIYELMNEMAYRSKSVNLDDWFENYATRRYGAWNEYASKAWITLGNTVYNFDGIERVRGHYVITKRPSLKIKPWTWYDKEEMLSAWDNLIKARYGRGNSSLYKHDIVDITRQSLQLIADDIYENIVDANNKKNITNLKIYSSMLLEIFDDLENILASSDNFLLGKWINDAKLLGTNDDEKKLYEFNAKNQITLWGPGGEIIDYANKQWSGVMSDYFKARWMVFLEALDKSVSQNLPLQYDEVVEKMFTLVEKPFSSSYKNYPIEPQGNSVDIAVFLNNKWRNRKISSKNRKKLSKLRKNAE</sequence>
<dbReference type="InterPro" id="IPR007781">
    <property type="entry name" value="NAGLU"/>
</dbReference>
<dbReference type="GO" id="GO:0004561">
    <property type="term" value="F:alpha-N-acetylglucosaminidase activity"/>
    <property type="evidence" value="ECO:0007669"/>
    <property type="project" value="UniProtKB-EC"/>
</dbReference>
<dbReference type="AlphaFoldDB" id="A0A834XLF2"/>
<feature type="domain" description="Alpha-N-acetylglucosaminidase tim-barrel" evidence="10">
    <location>
        <begin position="142"/>
        <end position="476"/>
    </location>
</feature>
<dbReference type="OrthoDB" id="64736at2759"/>
<dbReference type="Gene3D" id="3.20.20.80">
    <property type="entry name" value="Glycosidases"/>
    <property type="match status" value="1"/>
</dbReference>
<feature type="domain" description="Alpha-N-acetylglucosaminidase C-terminal" evidence="12">
    <location>
        <begin position="485"/>
        <end position="740"/>
    </location>
</feature>
<organism evidence="13 14">
    <name type="scientific">Aphidius gifuensis</name>
    <name type="common">Parasitoid wasp</name>
    <dbReference type="NCBI Taxonomy" id="684658"/>
    <lineage>
        <taxon>Eukaryota</taxon>
        <taxon>Metazoa</taxon>
        <taxon>Ecdysozoa</taxon>
        <taxon>Arthropoda</taxon>
        <taxon>Hexapoda</taxon>
        <taxon>Insecta</taxon>
        <taxon>Pterygota</taxon>
        <taxon>Neoptera</taxon>
        <taxon>Endopterygota</taxon>
        <taxon>Hymenoptera</taxon>
        <taxon>Apocrita</taxon>
        <taxon>Ichneumonoidea</taxon>
        <taxon>Braconidae</taxon>
        <taxon>Aphidiinae</taxon>
        <taxon>Aphidius</taxon>
    </lineage>
</organism>
<dbReference type="Pfam" id="PF12972">
    <property type="entry name" value="NAGLU_C"/>
    <property type="match status" value="1"/>
</dbReference>
<dbReference type="Gene3D" id="1.20.120.670">
    <property type="entry name" value="N-acetyl-b-d-glucoasminidase"/>
    <property type="match status" value="1"/>
</dbReference>
<name>A0A834XLF2_APHGI</name>
<dbReference type="InterPro" id="IPR024240">
    <property type="entry name" value="NAGLU_N"/>
</dbReference>
<dbReference type="EC" id="3.2.1.50" evidence="7"/>
<feature type="chain" id="PRO_5032958518" description="Alpha-N-acetylglucosaminidase" evidence="9">
    <location>
        <begin position="21"/>
        <end position="765"/>
    </location>
</feature>